<evidence type="ECO:0000256" key="5">
    <source>
        <dbReference type="ARBA" id="ARBA00023242"/>
    </source>
</evidence>
<evidence type="ECO:0000256" key="6">
    <source>
        <dbReference type="SAM" id="MobiDB-lite"/>
    </source>
</evidence>
<feature type="region of interest" description="Disordered" evidence="6">
    <location>
        <begin position="122"/>
        <end position="143"/>
    </location>
</feature>
<evidence type="ECO:0000256" key="1">
    <source>
        <dbReference type="ARBA" id="ARBA00022833"/>
    </source>
</evidence>
<dbReference type="RefSeq" id="XP_007729787.1">
    <property type="nucleotide sequence ID" value="XM_007731597.1"/>
</dbReference>
<evidence type="ECO:0000256" key="3">
    <source>
        <dbReference type="ARBA" id="ARBA00023125"/>
    </source>
</evidence>
<dbReference type="Proteomes" id="UP000019478">
    <property type="component" value="Unassembled WGS sequence"/>
</dbReference>
<dbReference type="GO" id="GO:0006351">
    <property type="term" value="P:DNA-templated transcription"/>
    <property type="evidence" value="ECO:0007669"/>
    <property type="project" value="InterPro"/>
</dbReference>
<dbReference type="AlphaFoldDB" id="W9YJ50"/>
<dbReference type="GO" id="GO:0003677">
    <property type="term" value="F:DNA binding"/>
    <property type="evidence" value="ECO:0007669"/>
    <property type="project" value="UniProtKB-KW"/>
</dbReference>
<dbReference type="InterPro" id="IPR052073">
    <property type="entry name" value="Amide_Lactam_Regulators"/>
</dbReference>
<dbReference type="InterPro" id="IPR007219">
    <property type="entry name" value="XnlR_reg_dom"/>
</dbReference>
<evidence type="ECO:0000259" key="7">
    <source>
        <dbReference type="SMART" id="SM00906"/>
    </source>
</evidence>
<protein>
    <recommendedName>
        <fullName evidence="7">Xylanolytic transcriptional activator regulatory domain-containing protein</fullName>
    </recommendedName>
</protein>
<gene>
    <name evidence="8" type="ORF">A1O3_01451</name>
</gene>
<feature type="domain" description="Xylanolytic transcriptional activator regulatory" evidence="7">
    <location>
        <begin position="265"/>
        <end position="340"/>
    </location>
</feature>
<evidence type="ECO:0000313" key="9">
    <source>
        <dbReference type="Proteomes" id="UP000019478"/>
    </source>
</evidence>
<dbReference type="GO" id="GO:0008270">
    <property type="term" value="F:zinc ion binding"/>
    <property type="evidence" value="ECO:0007669"/>
    <property type="project" value="InterPro"/>
</dbReference>
<keyword evidence="2" id="KW-0805">Transcription regulation</keyword>
<sequence length="593" mass="67501">MAWRRPIGPRSRVRSTSGRLEAHSRQARSVHSVVDEDQSSGKSQEAIEDEDDVSASQTLARTSLAQFFQRGVPSAHWEVFHTLDRMRTAYIGTHVANLSHLINLDQSSRHFLLYPHPEIHPSPPSLPPALDPSGHGQGQGQGLSSKLRGIAAFLSKEIRDDLVESFFSKINPIFPVVDEAQFRSRYHESQAPPPLLLLQAILMAGAHVSQHKKVAESRSMIKSLLFRQGKWLFDTRHENDRQHLVQAALLFTWHVENADTVSMNGHFWSGVACRIAFGMAMHRNILSDPPERMPFANRRLYRRVWWTLFQVEVLSALEHGRPSMIRLEDFDQPLLELQDFQEADGVVNSRLNFQYSVKNIELCFIVLDILKLTSPGFVRPDTPIGLDSFHSRLAAWAMDLPRDADCEFWSLHLQLHYHCVVLHLFRLPNGQCASPLTPLPLDWVELCNGAGRAILAIFETMMATKVMDRCSSTSVMALTASAIQLSKEIQHSLRQRSTLVALNLIRDLERLFPIATALSESWPNAEGVLRLFSHLVENFKALVETQHHSPPRRESFNIDALQDLNWEEILRYPSPYQLDEADIWLDSWTNPET</sequence>
<evidence type="ECO:0000313" key="8">
    <source>
        <dbReference type="EMBL" id="EXJ92897.1"/>
    </source>
</evidence>
<keyword evidence="5" id="KW-0539">Nucleus</keyword>
<organism evidence="8 9">
    <name type="scientific">Capronia epimyces CBS 606.96</name>
    <dbReference type="NCBI Taxonomy" id="1182542"/>
    <lineage>
        <taxon>Eukaryota</taxon>
        <taxon>Fungi</taxon>
        <taxon>Dikarya</taxon>
        <taxon>Ascomycota</taxon>
        <taxon>Pezizomycotina</taxon>
        <taxon>Eurotiomycetes</taxon>
        <taxon>Chaetothyriomycetidae</taxon>
        <taxon>Chaetothyriales</taxon>
        <taxon>Herpotrichiellaceae</taxon>
        <taxon>Capronia</taxon>
    </lineage>
</organism>
<dbReference type="CDD" id="cd12148">
    <property type="entry name" value="fungal_TF_MHR"/>
    <property type="match status" value="1"/>
</dbReference>
<dbReference type="PANTHER" id="PTHR47171">
    <property type="entry name" value="FARA-RELATED"/>
    <property type="match status" value="1"/>
</dbReference>
<dbReference type="OrthoDB" id="39175at2759"/>
<evidence type="ECO:0000256" key="2">
    <source>
        <dbReference type="ARBA" id="ARBA00023015"/>
    </source>
</evidence>
<keyword evidence="3" id="KW-0238">DNA-binding</keyword>
<accession>W9YJ50</accession>
<name>W9YJ50_9EURO</name>
<dbReference type="PANTHER" id="PTHR47171:SF4">
    <property type="entry name" value="ACETAMIDASE REGULATORY PROTEIN"/>
    <property type="match status" value="1"/>
</dbReference>
<keyword evidence="1" id="KW-0862">Zinc</keyword>
<dbReference type="GeneID" id="19165587"/>
<dbReference type="Pfam" id="PF04082">
    <property type="entry name" value="Fungal_trans"/>
    <property type="match status" value="1"/>
</dbReference>
<keyword evidence="4" id="KW-0804">Transcription</keyword>
<dbReference type="HOGENOM" id="CLU_006329_4_1_1"/>
<keyword evidence="9" id="KW-1185">Reference proteome</keyword>
<feature type="region of interest" description="Disordered" evidence="6">
    <location>
        <begin position="1"/>
        <end position="54"/>
    </location>
</feature>
<reference evidence="8 9" key="1">
    <citation type="submission" date="2013-03" db="EMBL/GenBank/DDBJ databases">
        <title>The Genome Sequence of Capronia epimyces CBS 606.96.</title>
        <authorList>
            <consortium name="The Broad Institute Genomics Platform"/>
            <person name="Cuomo C."/>
            <person name="de Hoog S."/>
            <person name="Gorbushina A."/>
            <person name="Walker B."/>
            <person name="Young S.K."/>
            <person name="Zeng Q."/>
            <person name="Gargeya S."/>
            <person name="Fitzgerald M."/>
            <person name="Haas B."/>
            <person name="Abouelleil A."/>
            <person name="Allen A.W."/>
            <person name="Alvarado L."/>
            <person name="Arachchi H.M."/>
            <person name="Berlin A.M."/>
            <person name="Chapman S.B."/>
            <person name="Gainer-Dewar J."/>
            <person name="Goldberg J."/>
            <person name="Griggs A."/>
            <person name="Gujja S."/>
            <person name="Hansen M."/>
            <person name="Howarth C."/>
            <person name="Imamovic A."/>
            <person name="Ireland A."/>
            <person name="Larimer J."/>
            <person name="McCowan C."/>
            <person name="Murphy C."/>
            <person name="Pearson M."/>
            <person name="Poon T.W."/>
            <person name="Priest M."/>
            <person name="Roberts A."/>
            <person name="Saif S."/>
            <person name="Shea T."/>
            <person name="Sisk P."/>
            <person name="Sykes S."/>
            <person name="Wortman J."/>
            <person name="Nusbaum C."/>
            <person name="Birren B."/>
        </authorList>
    </citation>
    <scope>NUCLEOTIDE SEQUENCE [LARGE SCALE GENOMIC DNA]</scope>
    <source>
        <strain evidence="8 9">CBS 606.96</strain>
    </source>
</reference>
<dbReference type="SMART" id="SM00906">
    <property type="entry name" value="Fungal_trans"/>
    <property type="match status" value="1"/>
</dbReference>
<dbReference type="EMBL" id="AMGY01000001">
    <property type="protein sequence ID" value="EXJ92897.1"/>
    <property type="molecule type" value="Genomic_DNA"/>
</dbReference>
<evidence type="ECO:0000256" key="4">
    <source>
        <dbReference type="ARBA" id="ARBA00023163"/>
    </source>
</evidence>
<comment type="caution">
    <text evidence="8">The sequence shown here is derived from an EMBL/GenBank/DDBJ whole genome shotgun (WGS) entry which is preliminary data.</text>
</comment>
<proteinExistence type="predicted"/>
<dbReference type="eggNOG" id="ENOG502SMJ2">
    <property type="taxonomic scope" value="Eukaryota"/>
</dbReference>